<name>A0A6S7JLC2_PARCT</name>
<feature type="compositionally biased region" description="Basic residues" evidence="1">
    <location>
        <begin position="204"/>
        <end position="215"/>
    </location>
</feature>
<reference evidence="2" key="1">
    <citation type="submission" date="2020-04" db="EMBL/GenBank/DDBJ databases">
        <authorList>
            <person name="Alioto T."/>
            <person name="Alioto T."/>
            <person name="Gomez Garrido J."/>
        </authorList>
    </citation>
    <scope>NUCLEOTIDE SEQUENCE</scope>
    <source>
        <strain evidence="2">A484AB</strain>
    </source>
</reference>
<organism evidence="2 3">
    <name type="scientific">Paramuricea clavata</name>
    <name type="common">Red gorgonian</name>
    <name type="synonym">Violescent sea-whip</name>
    <dbReference type="NCBI Taxonomy" id="317549"/>
    <lineage>
        <taxon>Eukaryota</taxon>
        <taxon>Metazoa</taxon>
        <taxon>Cnidaria</taxon>
        <taxon>Anthozoa</taxon>
        <taxon>Octocorallia</taxon>
        <taxon>Malacalcyonacea</taxon>
        <taxon>Plexauridae</taxon>
        <taxon>Paramuricea</taxon>
    </lineage>
</organism>
<feature type="compositionally biased region" description="Low complexity" evidence="1">
    <location>
        <begin position="123"/>
        <end position="139"/>
    </location>
</feature>
<evidence type="ECO:0000313" key="3">
    <source>
        <dbReference type="Proteomes" id="UP001152795"/>
    </source>
</evidence>
<proteinExistence type="predicted"/>
<dbReference type="EMBL" id="CACRXK020009507">
    <property type="protein sequence ID" value="CAB4017341.1"/>
    <property type="molecule type" value="Genomic_DNA"/>
</dbReference>
<feature type="region of interest" description="Disordered" evidence="1">
    <location>
        <begin position="175"/>
        <end position="227"/>
    </location>
</feature>
<accession>A0A6S7JLC2</accession>
<dbReference type="Proteomes" id="UP001152795">
    <property type="component" value="Unassembled WGS sequence"/>
</dbReference>
<feature type="region of interest" description="Disordered" evidence="1">
    <location>
        <begin position="51"/>
        <end position="142"/>
    </location>
</feature>
<evidence type="ECO:0000313" key="2">
    <source>
        <dbReference type="EMBL" id="CAB4017341.1"/>
    </source>
</evidence>
<feature type="compositionally biased region" description="Basic and acidic residues" evidence="1">
    <location>
        <begin position="216"/>
        <end position="227"/>
    </location>
</feature>
<dbReference type="AlphaFoldDB" id="A0A6S7JLC2"/>
<feature type="compositionally biased region" description="Basic and acidic residues" evidence="1">
    <location>
        <begin position="87"/>
        <end position="97"/>
    </location>
</feature>
<sequence>MSPWADFDKTTVLMTQTSQSDYENLRRLNVLGIADSGENYQEMVYQDFKEKRAEAAQKQQLQTDNSQNPQQLNPTNGQRQNIAAENLDSKDKQKPIEESAPLKPNLKDGKQQVEDQPKPAANSKPPSGLKSKGKSPVGVPSYSCKDLVKQELEAIKDSPSTKQFKADVLKEENEAKHGIVHKKGEAKHGIMHKKGEAKHGIAQGHRKLHGKKKEGKKAVEKAKLNRR</sequence>
<feature type="compositionally biased region" description="Basic and acidic residues" evidence="1">
    <location>
        <begin position="175"/>
        <end position="199"/>
    </location>
</feature>
<comment type="caution">
    <text evidence="2">The sequence shown here is derived from an EMBL/GenBank/DDBJ whole genome shotgun (WGS) entry which is preliminary data.</text>
</comment>
<feature type="compositionally biased region" description="Polar residues" evidence="1">
    <location>
        <begin position="57"/>
        <end position="83"/>
    </location>
</feature>
<evidence type="ECO:0000256" key="1">
    <source>
        <dbReference type="SAM" id="MobiDB-lite"/>
    </source>
</evidence>
<feature type="compositionally biased region" description="Basic and acidic residues" evidence="1">
    <location>
        <begin position="105"/>
        <end position="117"/>
    </location>
</feature>
<protein>
    <submittedName>
        <fullName evidence="2">Uncharacterized protein</fullName>
    </submittedName>
</protein>
<keyword evidence="3" id="KW-1185">Reference proteome</keyword>
<gene>
    <name evidence="2" type="ORF">PACLA_8A058985</name>
</gene>